<dbReference type="Proteomes" id="UP000190150">
    <property type="component" value="Unassembled WGS sequence"/>
</dbReference>
<evidence type="ECO:0000259" key="11">
    <source>
        <dbReference type="Pfam" id="PF00593"/>
    </source>
</evidence>
<dbReference type="Pfam" id="PF13715">
    <property type="entry name" value="CarbopepD_reg_2"/>
    <property type="match status" value="1"/>
</dbReference>
<proteinExistence type="inferred from homology"/>
<dbReference type="SUPFAM" id="SSF56935">
    <property type="entry name" value="Porins"/>
    <property type="match status" value="1"/>
</dbReference>
<dbReference type="InterPro" id="IPR039426">
    <property type="entry name" value="TonB-dep_rcpt-like"/>
</dbReference>
<dbReference type="EMBL" id="FUZF01000001">
    <property type="protein sequence ID" value="SKB40290.1"/>
    <property type="molecule type" value="Genomic_DNA"/>
</dbReference>
<dbReference type="STRING" id="1513896.SAMN05660841_00313"/>
<dbReference type="InterPro" id="IPR000531">
    <property type="entry name" value="Beta-barrel_TonB"/>
</dbReference>
<keyword evidence="2" id="KW-0813">Transport</keyword>
<keyword evidence="5" id="KW-0732">Signal</keyword>
<evidence type="ECO:0000256" key="5">
    <source>
        <dbReference type="ARBA" id="ARBA00022729"/>
    </source>
</evidence>
<dbReference type="RefSeq" id="WP_079640664.1">
    <property type="nucleotide sequence ID" value="NZ_FUZF01000001.1"/>
</dbReference>
<name>A0A1T5AZV1_9SPHI</name>
<evidence type="ECO:0000256" key="2">
    <source>
        <dbReference type="ARBA" id="ARBA00022448"/>
    </source>
</evidence>
<keyword evidence="4" id="KW-0812">Transmembrane</keyword>
<dbReference type="Gene3D" id="2.170.130.10">
    <property type="entry name" value="TonB-dependent receptor, plug domain"/>
    <property type="match status" value="1"/>
</dbReference>
<dbReference type="OrthoDB" id="1151166at2"/>
<evidence type="ECO:0000256" key="9">
    <source>
        <dbReference type="ARBA" id="ARBA00023237"/>
    </source>
</evidence>
<dbReference type="PANTHER" id="PTHR30069">
    <property type="entry name" value="TONB-DEPENDENT OUTER MEMBRANE RECEPTOR"/>
    <property type="match status" value="1"/>
</dbReference>
<dbReference type="InterPro" id="IPR037066">
    <property type="entry name" value="Plug_dom_sf"/>
</dbReference>
<dbReference type="Gene3D" id="2.40.170.20">
    <property type="entry name" value="TonB-dependent receptor, beta-barrel domain"/>
    <property type="match status" value="1"/>
</dbReference>
<keyword evidence="14" id="KW-1185">Reference proteome</keyword>
<gene>
    <name evidence="13" type="ORF">SAMN05660841_00313</name>
</gene>
<protein>
    <submittedName>
        <fullName evidence="13">Outer membrane receptor proteins, mostly Fe transport</fullName>
    </submittedName>
</protein>
<keyword evidence="8 13" id="KW-0675">Receptor</keyword>
<feature type="domain" description="TonB-dependent receptor-like beta-barrel" evidence="11">
    <location>
        <begin position="354"/>
        <end position="892"/>
    </location>
</feature>
<evidence type="ECO:0000313" key="14">
    <source>
        <dbReference type="Proteomes" id="UP000190150"/>
    </source>
</evidence>
<dbReference type="Pfam" id="PF00593">
    <property type="entry name" value="TonB_dep_Rec_b-barrel"/>
    <property type="match status" value="1"/>
</dbReference>
<dbReference type="Gene3D" id="2.60.40.1120">
    <property type="entry name" value="Carboxypeptidase-like, regulatory domain"/>
    <property type="match status" value="1"/>
</dbReference>
<evidence type="ECO:0000256" key="10">
    <source>
        <dbReference type="RuleBase" id="RU003357"/>
    </source>
</evidence>
<evidence type="ECO:0000256" key="3">
    <source>
        <dbReference type="ARBA" id="ARBA00022452"/>
    </source>
</evidence>
<dbReference type="GO" id="GO:0044718">
    <property type="term" value="P:siderophore transmembrane transport"/>
    <property type="evidence" value="ECO:0007669"/>
    <property type="project" value="TreeGrafter"/>
</dbReference>
<keyword evidence="3" id="KW-1134">Transmembrane beta strand</keyword>
<evidence type="ECO:0000256" key="7">
    <source>
        <dbReference type="ARBA" id="ARBA00023136"/>
    </source>
</evidence>
<accession>A0A1T5AZV1</accession>
<dbReference type="InterPro" id="IPR036942">
    <property type="entry name" value="Beta-barrel_TonB_sf"/>
</dbReference>
<evidence type="ECO:0000259" key="12">
    <source>
        <dbReference type="Pfam" id="PF07715"/>
    </source>
</evidence>
<dbReference type="Pfam" id="PF07715">
    <property type="entry name" value="Plug"/>
    <property type="match status" value="1"/>
</dbReference>
<organism evidence="13 14">
    <name type="scientific">Sphingobacterium nematocida</name>
    <dbReference type="NCBI Taxonomy" id="1513896"/>
    <lineage>
        <taxon>Bacteria</taxon>
        <taxon>Pseudomonadati</taxon>
        <taxon>Bacteroidota</taxon>
        <taxon>Sphingobacteriia</taxon>
        <taxon>Sphingobacteriales</taxon>
        <taxon>Sphingobacteriaceae</taxon>
        <taxon>Sphingobacterium</taxon>
    </lineage>
</organism>
<evidence type="ECO:0000256" key="1">
    <source>
        <dbReference type="ARBA" id="ARBA00004571"/>
    </source>
</evidence>
<comment type="similarity">
    <text evidence="10">Belongs to the TonB-dependent receptor family.</text>
</comment>
<evidence type="ECO:0000256" key="4">
    <source>
        <dbReference type="ARBA" id="ARBA00022692"/>
    </source>
</evidence>
<sequence>MHYFACFVRFSVVVVMQLLICTTLLAQDRSIKGKVVGVDNKPLVGAKVTLVELEQTVSTDANGMYHLHIPKQTANAKNTLQIGFIGKKTKNISLVLNTEGEVSTVTLLDNSLALEEVPVVASQGQRSNSSLVFDREMIERFPALSLNDLLNRLPNRMNTGPSVQEMQNLTLRGAFSQTTGRARDVHELGNAFGVAIIVDDIAMSNNGNMGGRNPGITGMSNATNAIRPSDYGTKGRPISSTSYSGENVFGGIDLRQIPVENIESVEVISGVAPVRYGDISNGAVIVERQAGRTPAFFRLQVRSNATSYGLSKGFALGKKWGMMNLDAGYVNSYADNRDKLKQYRRINGSAIWTNTYGQVKQTLSATYNRVLDGVNKDPDDPLSNAVSFGGSNWNASSRTSITVKNSIIDRIGFNLGASSSLQTTYREYYYNGDPVFYTDTLYSGIVEAEYAPGQYDAVDHVENRPFNLNGRLEMNGRYYTGEVQHRFSLGANYSFDTNLGRGRIVDPSRPKKDLGGNASDRYYDFSLAHNLQNIGIYLDDAVRMELMGRELNMQAGVRWDIMNGYSSLSPRTNINYKLSDNLRLGVAYGISFKSPGLAHLYPGPSFEDILLLNAYNGKVAESMVIFYVHRNDVDSKGLKSSVGQTLETSLTWNKVGHSLRANLFYKRNDRVVSTVGQRQTLLLPEYKATPVPGQKPMLDITGYRRYLISDNYFTNDRSNDNLGVEVMYSTPRISAIMTSFSATAALTSSVNKDPNLESASFNDKETADNIVHIGLFPSTQRRNYLSRGSIRSSTHVPRLRLIIELSADVELLNYTKSSLKDFYPREYYTKDLTHYVVDQFDPNNAHHEELFNKRKEDVMKRRAMDNLTYWNFSLSMAKEIGKNLYLSFNVYNFLDYQPRIYKEAAGTVRAPNGTPNYGAQMTYKF</sequence>
<evidence type="ECO:0000313" key="13">
    <source>
        <dbReference type="EMBL" id="SKB40290.1"/>
    </source>
</evidence>
<dbReference type="SUPFAM" id="SSF49464">
    <property type="entry name" value="Carboxypeptidase regulatory domain-like"/>
    <property type="match status" value="1"/>
</dbReference>
<keyword evidence="9" id="KW-0998">Cell outer membrane</keyword>
<dbReference type="GO" id="GO:0009279">
    <property type="term" value="C:cell outer membrane"/>
    <property type="evidence" value="ECO:0007669"/>
    <property type="project" value="UniProtKB-SubCell"/>
</dbReference>
<evidence type="ECO:0000256" key="8">
    <source>
        <dbReference type="ARBA" id="ARBA00023170"/>
    </source>
</evidence>
<comment type="subcellular location">
    <subcellularLocation>
        <location evidence="1">Cell outer membrane</location>
        <topology evidence="1">Multi-pass membrane protein</topology>
    </subcellularLocation>
</comment>
<dbReference type="PANTHER" id="PTHR30069:SF29">
    <property type="entry name" value="HEMOGLOBIN AND HEMOGLOBIN-HAPTOGLOBIN-BINDING PROTEIN 1-RELATED"/>
    <property type="match status" value="1"/>
</dbReference>
<keyword evidence="6 10" id="KW-0798">TonB box</keyword>
<keyword evidence="7 10" id="KW-0472">Membrane</keyword>
<reference evidence="14" key="1">
    <citation type="submission" date="2017-02" db="EMBL/GenBank/DDBJ databases">
        <authorList>
            <person name="Varghese N."/>
            <person name="Submissions S."/>
        </authorList>
    </citation>
    <scope>NUCLEOTIDE SEQUENCE [LARGE SCALE GENOMIC DNA]</scope>
    <source>
        <strain evidence="14">DSM 24091</strain>
    </source>
</reference>
<evidence type="ECO:0000256" key="6">
    <source>
        <dbReference type="ARBA" id="ARBA00023077"/>
    </source>
</evidence>
<dbReference type="InterPro" id="IPR012910">
    <property type="entry name" value="Plug_dom"/>
</dbReference>
<feature type="domain" description="TonB-dependent receptor plug" evidence="12">
    <location>
        <begin position="129"/>
        <end position="283"/>
    </location>
</feature>
<dbReference type="GO" id="GO:0015344">
    <property type="term" value="F:siderophore uptake transmembrane transporter activity"/>
    <property type="evidence" value="ECO:0007669"/>
    <property type="project" value="TreeGrafter"/>
</dbReference>
<dbReference type="InterPro" id="IPR008969">
    <property type="entry name" value="CarboxyPept-like_regulatory"/>
</dbReference>
<dbReference type="AlphaFoldDB" id="A0A1T5AZV1"/>